<proteinExistence type="predicted"/>
<protein>
    <submittedName>
        <fullName evidence="2">Uncharacterized protein</fullName>
    </submittedName>
</protein>
<feature type="region of interest" description="Disordered" evidence="1">
    <location>
        <begin position="358"/>
        <end position="382"/>
    </location>
</feature>
<gene>
    <name evidence="2" type="ORF">RIF29_18445</name>
</gene>
<dbReference type="GO" id="GO:0008017">
    <property type="term" value="F:microtubule binding"/>
    <property type="evidence" value="ECO:0007669"/>
    <property type="project" value="InterPro"/>
</dbReference>
<keyword evidence="3" id="KW-1185">Reference proteome</keyword>
<dbReference type="PANTHER" id="PTHR33737">
    <property type="entry name" value="OS05G0121800 PROTEIN"/>
    <property type="match status" value="1"/>
</dbReference>
<evidence type="ECO:0000313" key="3">
    <source>
        <dbReference type="Proteomes" id="UP001372338"/>
    </source>
</evidence>
<dbReference type="EMBL" id="JAYWIO010000003">
    <property type="protein sequence ID" value="KAK7277294.1"/>
    <property type="molecule type" value="Genomic_DNA"/>
</dbReference>
<reference evidence="2 3" key="1">
    <citation type="submission" date="2024-01" db="EMBL/GenBank/DDBJ databases">
        <title>The genomes of 5 underutilized Papilionoideae crops provide insights into root nodulation and disease resistanc.</title>
        <authorList>
            <person name="Yuan L."/>
        </authorList>
    </citation>
    <scope>NUCLEOTIDE SEQUENCE [LARGE SCALE GENOMIC DNA]</scope>
    <source>
        <strain evidence="2">ZHUSHIDOU_FW_LH</strain>
        <tissue evidence="2">Leaf</tissue>
    </source>
</reference>
<dbReference type="PANTHER" id="PTHR33737:SF16">
    <property type="entry name" value="DUF3741 DOMAIN-CONTAINING PROTEIN"/>
    <property type="match status" value="1"/>
</dbReference>
<sequence length="579" mass="63869">MALESEKVLHEFTYSDLDNKRKKIDGLTLFCNEGAKDMVDAKLNKRDLESLKSEHKFDSRKSLAWDNAFSTCPGFLEQEELFNTLNSRNSQSGCGILGHEVHQLLSAKYLEPEIKSVTDEINLRKSLAWDSAFSTCEGVLNSEELSLVNKGYKKSGIHMLPRIEELWMSFESNCTIDSDGSSLTSLEVELFANTSASMEHLSKASSTFAPRSRKEKYTNMQKLNSTKKVDGDGVPKLKAKFRPTSSRQTINGKCLTVNPNQGKSCRDNPSSSPSSEISSSSPWSSSNESKVSQPPSRQLSTTRSCLKFSSNKNDTPNVNTTACISTLTNQTTSENCGHPAYSSVKMKYPACILFSASTDSSSHTTSANESSTKSCTDNDSTAHSDIKVLPRCQSNVSDDKGSMCKNPSTELKGIKYVSSDDPSRNIKPSGLRMPSPKIGFFDVDDSLVLIENGSGKSHSSVQIAASKVGTCSTNLNMYANRSRAGKIQIPQTMKDIKTTKIFPKKTRRSLISRTTKSAPPVSKAQSELHCVMKTKDYYLRNNPHMLHENEKENLIGFENRLECLHQQVRTLGVSGDVVI</sequence>
<accession>A0AAN9FKG1</accession>
<feature type="compositionally biased region" description="Low complexity" evidence="1">
    <location>
        <begin position="268"/>
        <end position="289"/>
    </location>
</feature>
<dbReference type="Proteomes" id="UP001372338">
    <property type="component" value="Unassembled WGS sequence"/>
</dbReference>
<feature type="compositionally biased region" description="Polar residues" evidence="1">
    <location>
        <begin position="290"/>
        <end position="311"/>
    </location>
</feature>
<comment type="caution">
    <text evidence="2">The sequence shown here is derived from an EMBL/GenBank/DDBJ whole genome shotgun (WGS) entry which is preliminary data.</text>
</comment>
<evidence type="ECO:0000256" key="1">
    <source>
        <dbReference type="SAM" id="MobiDB-lite"/>
    </source>
</evidence>
<evidence type="ECO:0000313" key="2">
    <source>
        <dbReference type="EMBL" id="KAK7277294.1"/>
    </source>
</evidence>
<dbReference type="AlphaFoldDB" id="A0AAN9FKG1"/>
<feature type="compositionally biased region" description="Low complexity" evidence="1">
    <location>
        <begin position="358"/>
        <end position="372"/>
    </location>
</feature>
<name>A0AAN9FKG1_CROPI</name>
<feature type="compositionally biased region" description="Polar residues" evidence="1">
    <location>
        <begin position="243"/>
        <end position="263"/>
    </location>
</feature>
<dbReference type="InterPro" id="IPR045882">
    <property type="entry name" value="GPT1/2"/>
</dbReference>
<feature type="region of interest" description="Disordered" evidence="1">
    <location>
        <begin position="224"/>
        <end position="311"/>
    </location>
</feature>
<organism evidence="2 3">
    <name type="scientific">Crotalaria pallida</name>
    <name type="common">Smooth rattlebox</name>
    <name type="synonym">Crotalaria striata</name>
    <dbReference type="NCBI Taxonomy" id="3830"/>
    <lineage>
        <taxon>Eukaryota</taxon>
        <taxon>Viridiplantae</taxon>
        <taxon>Streptophyta</taxon>
        <taxon>Embryophyta</taxon>
        <taxon>Tracheophyta</taxon>
        <taxon>Spermatophyta</taxon>
        <taxon>Magnoliopsida</taxon>
        <taxon>eudicotyledons</taxon>
        <taxon>Gunneridae</taxon>
        <taxon>Pentapetalae</taxon>
        <taxon>rosids</taxon>
        <taxon>fabids</taxon>
        <taxon>Fabales</taxon>
        <taxon>Fabaceae</taxon>
        <taxon>Papilionoideae</taxon>
        <taxon>50 kb inversion clade</taxon>
        <taxon>genistoids sensu lato</taxon>
        <taxon>core genistoids</taxon>
        <taxon>Crotalarieae</taxon>
        <taxon>Crotalaria</taxon>
    </lineage>
</organism>